<accession>A0DFD5</accession>
<keyword evidence="1" id="KW-0812">Transmembrane</keyword>
<dbReference type="GeneID" id="5034934"/>
<feature type="transmembrane region" description="Helical" evidence="1">
    <location>
        <begin position="21"/>
        <end position="46"/>
    </location>
</feature>
<keyword evidence="1" id="KW-1133">Transmembrane helix</keyword>
<dbReference type="RefSeq" id="XP_001449149.1">
    <property type="nucleotide sequence ID" value="XM_001449112.1"/>
</dbReference>
<dbReference type="KEGG" id="ptm:GSPATT00016565001"/>
<dbReference type="InParanoid" id="A0DFD5"/>
<sequence length="166" mass="19075">MSSIPTLKKLLRFPVKEIIQYNISVIPSALATIFIIALFLFIYVSLGMDLLGYLKPQNYLEGFDLHFQKFTTAIAASSEQWWALSVHTSTRGFVGIYIKVIKIQQHELMDMEQIKLIFLRALEISLYEVEQGLMGHLFHDVLVSLIKLYVELNYGFSNQIGTLELK</sequence>
<dbReference type="AlphaFoldDB" id="A0DFD5"/>
<dbReference type="EMBL" id="CT868418">
    <property type="protein sequence ID" value="CAK81752.1"/>
    <property type="molecule type" value="Genomic_DNA"/>
</dbReference>
<proteinExistence type="predicted"/>
<evidence type="ECO:0000256" key="1">
    <source>
        <dbReference type="SAM" id="Phobius"/>
    </source>
</evidence>
<organism evidence="2 3">
    <name type="scientific">Paramecium tetraurelia</name>
    <dbReference type="NCBI Taxonomy" id="5888"/>
    <lineage>
        <taxon>Eukaryota</taxon>
        <taxon>Sar</taxon>
        <taxon>Alveolata</taxon>
        <taxon>Ciliophora</taxon>
        <taxon>Intramacronucleata</taxon>
        <taxon>Oligohymenophorea</taxon>
        <taxon>Peniculida</taxon>
        <taxon>Parameciidae</taxon>
        <taxon>Paramecium</taxon>
    </lineage>
</organism>
<keyword evidence="3" id="KW-1185">Reference proteome</keyword>
<name>A0DFD5_PARTE</name>
<gene>
    <name evidence="2" type="ORF">GSPATT00016565001</name>
</gene>
<keyword evidence="1" id="KW-0472">Membrane</keyword>
<evidence type="ECO:0000313" key="3">
    <source>
        <dbReference type="Proteomes" id="UP000000600"/>
    </source>
</evidence>
<reference evidence="2 3" key="1">
    <citation type="journal article" date="2006" name="Nature">
        <title>Global trends of whole-genome duplications revealed by the ciliate Paramecium tetraurelia.</title>
        <authorList>
            <consortium name="Genoscope"/>
            <person name="Aury J.-M."/>
            <person name="Jaillon O."/>
            <person name="Duret L."/>
            <person name="Noel B."/>
            <person name="Jubin C."/>
            <person name="Porcel B.M."/>
            <person name="Segurens B."/>
            <person name="Daubin V."/>
            <person name="Anthouard V."/>
            <person name="Aiach N."/>
            <person name="Arnaiz O."/>
            <person name="Billaut A."/>
            <person name="Beisson J."/>
            <person name="Blanc I."/>
            <person name="Bouhouche K."/>
            <person name="Camara F."/>
            <person name="Duharcourt S."/>
            <person name="Guigo R."/>
            <person name="Gogendeau D."/>
            <person name="Katinka M."/>
            <person name="Keller A.-M."/>
            <person name="Kissmehl R."/>
            <person name="Klotz C."/>
            <person name="Koll F."/>
            <person name="Le Moue A."/>
            <person name="Lepere C."/>
            <person name="Malinsky S."/>
            <person name="Nowacki M."/>
            <person name="Nowak J.K."/>
            <person name="Plattner H."/>
            <person name="Poulain J."/>
            <person name="Ruiz F."/>
            <person name="Serrano V."/>
            <person name="Zagulski M."/>
            <person name="Dessen P."/>
            <person name="Betermier M."/>
            <person name="Weissenbach J."/>
            <person name="Scarpelli C."/>
            <person name="Schachter V."/>
            <person name="Sperling L."/>
            <person name="Meyer E."/>
            <person name="Cohen J."/>
            <person name="Wincker P."/>
        </authorList>
    </citation>
    <scope>NUCLEOTIDE SEQUENCE [LARGE SCALE GENOMIC DNA]</scope>
    <source>
        <strain evidence="2 3">Stock d4-2</strain>
    </source>
</reference>
<protein>
    <submittedName>
        <fullName evidence="2">Uncharacterized protein</fullName>
    </submittedName>
</protein>
<dbReference type="HOGENOM" id="CLU_1605898_0_0_1"/>
<evidence type="ECO:0000313" key="2">
    <source>
        <dbReference type="EMBL" id="CAK81752.1"/>
    </source>
</evidence>
<dbReference type="Proteomes" id="UP000000600">
    <property type="component" value="Unassembled WGS sequence"/>
</dbReference>
<dbReference type="OrthoDB" id="431720at2759"/>